<organism evidence="1 2">
    <name type="scientific">Ataeniobius toweri</name>
    <dbReference type="NCBI Taxonomy" id="208326"/>
    <lineage>
        <taxon>Eukaryota</taxon>
        <taxon>Metazoa</taxon>
        <taxon>Chordata</taxon>
        <taxon>Craniata</taxon>
        <taxon>Vertebrata</taxon>
        <taxon>Euteleostomi</taxon>
        <taxon>Actinopterygii</taxon>
        <taxon>Neopterygii</taxon>
        <taxon>Teleostei</taxon>
        <taxon>Neoteleostei</taxon>
        <taxon>Acanthomorphata</taxon>
        <taxon>Ovalentaria</taxon>
        <taxon>Atherinomorphae</taxon>
        <taxon>Cyprinodontiformes</taxon>
        <taxon>Goodeidae</taxon>
        <taxon>Ataeniobius</taxon>
    </lineage>
</organism>
<dbReference type="Proteomes" id="UP001345963">
    <property type="component" value="Unassembled WGS sequence"/>
</dbReference>
<proteinExistence type="predicted"/>
<name>A0ABU7CE59_9TELE</name>
<reference evidence="1 2" key="1">
    <citation type="submission" date="2021-07" db="EMBL/GenBank/DDBJ databases">
        <authorList>
            <person name="Palmer J.M."/>
        </authorList>
    </citation>
    <scope>NUCLEOTIDE SEQUENCE [LARGE SCALE GENOMIC DNA]</scope>
    <source>
        <strain evidence="1 2">AT_MEX2019</strain>
        <tissue evidence="1">Muscle</tissue>
    </source>
</reference>
<protein>
    <submittedName>
        <fullName evidence="1">Uncharacterized protein</fullName>
    </submittedName>
</protein>
<keyword evidence="2" id="KW-1185">Reference proteome</keyword>
<comment type="caution">
    <text evidence="1">The sequence shown here is derived from an EMBL/GenBank/DDBJ whole genome shotgun (WGS) entry which is preliminary data.</text>
</comment>
<accession>A0ABU7CE59</accession>
<sequence>MLEFSGVLGDSSPKKHLRNQQNKLCYDNLDPDSLYPWRPDRTYLLEFRLFTFLIILWHNKISFRSFYFLRSVLLYVGQSYYENDIFRIDLGTSRRNCLADRSAFKGEP</sequence>
<evidence type="ECO:0000313" key="1">
    <source>
        <dbReference type="EMBL" id="MED6259869.1"/>
    </source>
</evidence>
<evidence type="ECO:0000313" key="2">
    <source>
        <dbReference type="Proteomes" id="UP001345963"/>
    </source>
</evidence>
<dbReference type="EMBL" id="JAHUTI010088524">
    <property type="protein sequence ID" value="MED6259869.1"/>
    <property type="molecule type" value="Genomic_DNA"/>
</dbReference>
<gene>
    <name evidence="1" type="ORF">ATANTOWER_001987</name>
</gene>